<feature type="domain" description="Alkyl sulfatase C-terminal" evidence="1">
    <location>
        <begin position="17"/>
        <end position="104"/>
    </location>
</feature>
<dbReference type="SUPFAM" id="SSF55718">
    <property type="entry name" value="SCP-like"/>
    <property type="match status" value="1"/>
</dbReference>
<accession>A0A9D1MAA0</accession>
<dbReference type="Gene3D" id="3.30.1050.10">
    <property type="entry name" value="SCP2 sterol-binding domain"/>
    <property type="match status" value="1"/>
</dbReference>
<sequence length="189" mass="20000">MTFENALKRIKAKFEEVDASKLADMAVQVTLTDEDCGGTLYFKVADGKVDVEGYDYRDNDAVIDIDRKALNDILSGKLTLDKAIEKGLATAKGNFDKLATLNDAIPKYVAPSRKAAAKEEEAEAKSEAEPKAESKVAAKAVAAEPVKAAVKTEPAKKPAPVKKAAATVKSAAAAKKTTTAAKRTSTKKA</sequence>
<dbReference type="Proteomes" id="UP000824109">
    <property type="component" value="Unassembled WGS sequence"/>
</dbReference>
<dbReference type="InterPro" id="IPR036527">
    <property type="entry name" value="SCP2_sterol-bd_dom_sf"/>
</dbReference>
<gene>
    <name evidence="2" type="ORF">IAA61_01815</name>
</gene>
<organism evidence="2 3">
    <name type="scientific">Candidatus Ornithomonoglobus merdipullorum</name>
    <dbReference type="NCBI Taxonomy" id="2840895"/>
    <lineage>
        <taxon>Bacteria</taxon>
        <taxon>Bacillati</taxon>
        <taxon>Bacillota</taxon>
        <taxon>Clostridia</taxon>
        <taxon>Candidatus Ornithomonoglobus</taxon>
    </lineage>
</organism>
<comment type="caution">
    <text evidence="2">The sequence shown here is derived from an EMBL/GenBank/DDBJ whole genome shotgun (WGS) entry which is preliminary data.</text>
</comment>
<protein>
    <submittedName>
        <fullName evidence="2">SCP2 sterol-binding domain-containing protein</fullName>
    </submittedName>
</protein>
<proteinExistence type="predicted"/>
<reference evidence="2" key="1">
    <citation type="submission" date="2020-10" db="EMBL/GenBank/DDBJ databases">
        <authorList>
            <person name="Gilroy R."/>
        </authorList>
    </citation>
    <scope>NUCLEOTIDE SEQUENCE</scope>
    <source>
        <strain evidence="2">USAMLcec3-3695</strain>
    </source>
</reference>
<reference evidence="2" key="2">
    <citation type="journal article" date="2021" name="PeerJ">
        <title>Extensive microbial diversity within the chicken gut microbiome revealed by metagenomics and culture.</title>
        <authorList>
            <person name="Gilroy R."/>
            <person name="Ravi A."/>
            <person name="Getino M."/>
            <person name="Pursley I."/>
            <person name="Horton D.L."/>
            <person name="Alikhan N.F."/>
            <person name="Baker D."/>
            <person name="Gharbi K."/>
            <person name="Hall N."/>
            <person name="Watson M."/>
            <person name="Adriaenssens E.M."/>
            <person name="Foster-Nyarko E."/>
            <person name="Jarju S."/>
            <person name="Secka A."/>
            <person name="Antonio M."/>
            <person name="Oren A."/>
            <person name="Chaudhuri R.R."/>
            <person name="La Ragione R."/>
            <person name="Hildebrand F."/>
            <person name="Pallen M.J."/>
        </authorList>
    </citation>
    <scope>NUCLEOTIDE SEQUENCE</scope>
    <source>
        <strain evidence="2">USAMLcec3-3695</strain>
    </source>
</reference>
<dbReference type="Pfam" id="PF14864">
    <property type="entry name" value="Alkyl_sulf_C"/>
    <property type="match status" value="1"/>
</dbReference>
<name>A0A9D1MAA0_9FIRM</name>
<evidence type="ECO:0000313" key="2">
    <source>
        <dbReference type="EMBL" id="HIU56534.1"/>
    </source>
</evidence>
<dbReference type="AlphaFoldDB" id="A0A9D1MAA0"/>
<dbReference type="EMBL" id="DVNB01000022">
    <property type="protein sequence ID" value="HIU56534.1"/>
    <property type="molecule type" value="Genomic_DNA"/>
</dbReference>
<evidence type="ECO:0000259" key="1">
    <source>
        <dbReference type="Pfam" id="PF14864"/>
    </source>
</evidence>
<dbReference type="InterPro" id="IPR029229">
    <property type="entry name" value="Alkyl_sulf_C"/>
</dbReference>
<evidence type="ECO:0000313" key="3">
    <source>
        <dbReference type="Proteomes" id="UP000824109"/>
    </source>
</evidence>